<evidence type="ECO:0000259" key="1">
    <source>
        <dbReference type="Pfam" id="PF08241"/>
    </source>
</evidence>
<evidence type="ECO:0000313" key="2">
    <source>
        <dbReference type="EMBL" id="GEP69343.1"/>
    </source>
</evidence>
<dbReference type="GO" id="GO:0008757">
    <property type="term" value="F:S-adenosylmethionine-dependent methyltransferase activity"/>
    <property type="evidence" value="ECO:0007669"/>
    <property type="project" value="InterPro"/>
</dbReference>
<dbReference type="AlphaFoldDB" id="A0A512PDR9"/>
<accession>A0A512PDR9</accession>
<dbReference type="EMBL" id="BKAL01000006">
    <property type="protein sequence ID" value="GEP69343.1"/>
    <property type="molecule type" value="Genomic_DNA"/>
</dbReference>
<feature type="domain" description="Methyltransferase type 11" evidence="1">
    <location>
        <begin position="28"/>
        <end position="123"/>
    </location>
</feature>
<reference evidence="2 3" key="1">
    <citation type="submission" date="2019-07" db="EMBL/GenBank/DDBJ databases">
        <title>Whole genome shotgun sequence of Cellulomonas soli NBRC 109434.</title>
        <authorList>
            <person name="Hosoyama A."/>
            <person name="Uohara A."/>
            <person name="Ohji S."/>
            <person name="Ichikawa N."/>
        </authorList>
    </citation>
    <scope>NUCLEOTIDE SEQUENCE [LARGE SCALE GENOMIC DNA]</scope>
    <source>
        <strain evidence="2 3">NBRC 109434</strain>
    </source>
</reference>
<dbReference type="Pfam" id="PF08241">
    <property type="entry name" value="Methyltransf_11"/>
    <property type="match status" value="1"/>
</dbReference>
<dbReference type="Proteomes" id="UP000321798">
    <property type="component" value="Unassembled WGS sequence"/>
</dbReference>
<sequence length="254" mass="27932">MLRSHRWRTAENSAAYLLPSLRPGQSLLDVGCGPGNLTVDLARRIAPGEVVGVDASGAVIELAQAENADEPHVRFEVADVYELPFADGTFDVVHAHQVLQHLADPVLALREMRRVTRPGGIVAVRDADYAGMTWFPPSHGLDEWRELYHEVTEANGHEADAGRHLLSWVREAGYDPEGITPGAGAWCYASPEDRTWWAGLWADRIVQSTFAAQALAHGLADEVGLELLADAWREWGHQPDAWFAILHGEVVARV</sequence>
<dbReference type="InterPro" id="IPR029063">
    <property type="entry name" value="SAM-dependent_MTases_sf"/>
</dbReference>
<dbReference type="PANTHER" id="PTHR43591:SF24">
    <property type="entry name" value="2-METHOXY-6-POLYPRENYL-1,4-BENZOQUINOL METHYLASE, MITOCHONDRIAL"/>
    <property type="match status" value="1"/>
</dbReference>
<name>A0A512PDR9_9CELL</name>
<dbReference type="InterPro" id="IPR013216">
    <property type="entry name" value="Methyltransf_11"/>
</dbReference>
<dbReference type="SUPFAM" id="SSF53335">
    <property type="entry name" value="S-adenosyl-L-methionine-dependent methyltransferases"/>
    <property type="match status" value="1"/>
</dbReference>
<dbReference type="Gene3D" id="3.40.50.150">
    <property type="entry name" value="Vaccinia Virus protein VP39"/>
    <property type="match status" value="1"/>
</dbReference>
<gene>
    <name evidence="2" type="ORF">CSO01_20580</name>
</gene>
<evidence type="ECO:0000313" key="3">
    <source>
        <dbReference type="Proteomes" id="UP000321798"/>
    </source>
</evidence>
<comment type="caution">
    <text evidence="2">The sequence shown here is derived from an EMBL/GenBank/DDBJ whole genome shotgun (WGS) entry which is preliminary data.</text>
</comment>
<proteinExistence type="predicted"/>
<organism evidence="2 3">
    <name type="scientific">Cellulomonas soli</name>
    <dbReference type="NCBI Taxonomy" id="931535"/>
    <lineage>
        <taxon>Bacteria</taxon>
        <taxon>Bacillati</taxon>
        <taxon>Actinomycetota</taxon>
        <taxon>Actinomycetes</taxon>
        <taxon>Micrococcales</taxon>
        <taxon>Cellulomonadaceae</taxon>
        <taxon>Cellulomonas</taxon>
    </lineage>
</organism>
<protein>
    <recommendedName>
        <fullName evidence="1">Methyltransferase type 11 domain-containing protein</fullName>
    </recommendedName>
</protein>
<keyword evidence="3" id="KW-1185">Reference proteome</keyword>
<dbReference type="PANTHER" id="PTHR43591">
    <property type="entry name" value="METHYLTRANSFERASE"/>
    <property type="match status" value="1"/>
</dbReference>
<dbReference type="CDD" id="cd02440">
    <property type="entry name" value="AdoMet_MTases"/>
    <property type="match status" value="1"/>
</dbReference>